<dbReference type="Proteomes" id="UP000594468">
    <property type="component" value="Chromosome"/>
</dbReference>
<keyword evidence="7" id="KW-1185">Reference proteome</keyword>
<keyword evidence="3" id="KW-0813">Transport</keyword>
<evidence type="ECO:0000313" key="6">
    <source>
        <dbReference type="EMBL" id="QPC83278.1"/>
    </source>
</evidence>
<dbReference type="SUPFAM" id="SSF53807">
    <property type="entry name" value="Helical backbone' metal receptor"/>
    <property type="match status" value="1"/>
</dbReference>
<feature type="domain" description="Fe/B12 periplasmic-binding" evidence="5">
    <location>
        <begin position="63"/>
        <end position="331"/>
    </location>
</feature>
<dbReference type="KEGG" id="pmet:G4Y79_02565"/>
<gene>
    <name evidence="6" type="ORF">G4Y79_02565</name>
</gene>
<keyword evidence="4" id="KW-0732">Signal</keyword>
<dbReference type="Gene3D" id="3.40.50.1980">
    <property type="entry name" value="Nitrogenase molybdenum iron protein domain"/>
    <property type="match status" value="2"/>
</dbReference>
<accession>A0A7S8IFT6</accession>
<dbReference type="AlphaFoldDB" id="A0A7S8IFT6"/>
<dbReference type="InterPro" id="IPR051313">
    <property type="entry name" value="Bact_iron-sidero_bind"/>
</dbReference>
<reference evidence="6 7" key="1">
    <citation type="submission" date="2020-02" db="EMBL/GenBank/DDBJ databases">
        <authorList>
            <person name="Zheng R.K."/>
            <person name="Sun C.M."/>
        </authorList>
    </citation>
    <scope>NUCLEOTIDE SEQUENCE [LARGE SCALE GENOMIC DNA]</scope>
    <source>
        <strain evidence="7">rifampicinis</strain>
    </source>
</reference>
<evidence type="ECO:0000256" key="1">
    <source>
        <dbReference type="ARBA" id="ARBA00004196"/>
    </source>
</evidence>
<dbReference type="PROSITE" id="PS50983">
    <property type="entry name" value="FE_B12_PBP"/>
    <property type="match status" value="1"/>
</dbReference>
<dbReference type="PANTHER" id="PTHR30532">
    <property type="entry name" value="IRON III DICITRATE-BINDING PERIPLASMIC PROTEIN"/>
    <property type="match status" value="1"/>
</dbReference>
<dbReference type="GO" id="GO:1901678">
    <property type="term" value="P:iron coordination entity transport"/>
    <property type="evidence" value="ECO:0007669"/>
    <property type="project" value="UniProtKB-ARBA"/>
</dbReference>
<comment type="subcellular location">
    <subcellularLocation>
        <location evidence="1">Cell envelope</location>
    </subcellularLocation>
</comment>
<dbReference type="GO" id="GO:0030288">
    <property type="term" value="C:outer membrane-bounded periplasmic space"/>
    <property type="evidence" value="ECO:0007669"/>
    <property type="project" value="TreeGrafter"/>
</dbReference>
<sequence length="350" mass="39342">MIKKESWFGRMGLFFSIAYCLLLMLPTAAQETPICADGMRLFTHDLLWDETPDGVCIPQNPQRIAYSWIFHVPALIRGDFPFVGIGRQEYVINEFPEWEPVIETIPSIELPPNLELTLELEPDLIIEPSWAAEENYDELSAIAPTVVFQFDRTDDWKRLAEMYFDAAGLAESYDALIDEYEDRAQELGELIGNPEEIEVSLIWVNELLNLDTDYSVGGMVLADVGFARPETQILQQTPEEIIEAGGYPFYTEISWEETPRADGDFIIAYGDFVTEDGLSRLDDLKANPLWQSLSAVQAGDVYYTSVNWAGGDIAGAHNLLDDIAEAFGVADEFSPNPYKTVPEDLLETAD</sequence>
<dbReference type="RefSeq" id="WP_195171345.1">
    <property type="nucleotide sequence ID" value="NZ_CP062983.1"/>
</dbReference>
<comment type="similarity">
    <text evidence="2">Belongs to the bacterial solute-binding protein 8 family.</text>
</comment>
<evidence type="ECO:0000256" key="3">
    <source>
        <dbReference type="ARBA" id="ARBA00022448"/>
    </source>
</evidence>
<evidence type="ECO:0000259" key="5">
    <source>
        <dbReference type="PROSITE" id="PS50983"/>
    </source>
</evidence>
<organism evidence="6 7">
    <name type="scientific">Phototrophicus methaneseepsis</name>
    <dbReference type="NCBI Taxonomy" id="2710758"/>
    <lineage>
        <taxon>Bacteria</taxon>
        <taxon>Bacillati</taxon>
        <taxon>Chloroflexota</taxon>
        <taxon>Candidatus Thermofontia</taxon>
        <taxon>Phototrophicales</taxon>
        <taxon>Phototrophicaceae</taxon>
        <taxon>Phototrophicus</taxon>
    </lineage>
</organism>
<evidence type="ECO:0000256" key="2">
    <source>
        <dbReference type="ARBA" id="ARBA00008814"/>
    </source>
</evidence>
<evidence type="ECO:0000313" key="7">
    <source>
        <dbReference type="Proteomes" id="UP000594468"/>
    </source>
</evidence>
<evidence type="ECO:0000256" key="4">
    <source>
        <dbReference type="ARBA" id="ARBA00022729"/>
    </source>
</evidence>
<proteinExistence type="inferred from homology"/>
<dbReference type="PANTHER" id="PTHR30532:SF25">
    <property type="entry name" value="IRON(III) DICITRATE-BINDING PERIPLASMIC PROTEIN"/>
    <property type="match status" value="1"/>
</dbReference>
<protein>
    <submittedName>
        <fullName evidence="6">ABC transporter substrate-binding protein</fullName>
    </submittedName>
</protein>
<dbReference type="Pfam" id="PF01497">
    <property type="entry name" value="Peripla_BP_2"/>
    <property type="match status" value="1"/>
</dbReference>
<dbReference type="EMBL" id="CP062983">
    <property type="protein sequence ID" value="QPC83278.1"/>
    <property type="molecule type" value="Genomic_DNA"/>
</dbReference>
<dbReference type="InterPro" id="IPR002491">
    <property type="entry name" value="ABC_transptr_periplasmic_BD"/>
</dbReference>
<name>A0A7S8IFT6_9CHLR</name>